<evidence type="ECO:0000256" key="16">
    <source>
        <dbReference type="ARBA" id="ARBA00023054"/>
    </source>
</evidence>
<evidence type="ECO:0000256" key="2">
    <source>
        <dbReference type="ARBA" id="ARBA00008536"/>
    </source>
</evidence>
<dbReference type="PROSITE" id="PS00107">
    <property type="entry name" value="PROTEIN_KINASE_ATP"/>
    <property type="match status" value="1"/>
</dbReference>
<keyword evidence="9" id="KW-0732">Signal</keyword>
<dbReference type="GO" id="GO:0002229">
    <property type="term" value="P:defense response to oomycetes"/>
    <property type="evidence" value="ECO:0007669"/>
    <property type="project" value="UniProtKB-ARBA"/>
</dbReference>
<keyword evidence="14 20" id="KW-0067">ATP-binding</keyword>
<comment type="similarity">
    <text evidence="3">Belongs to the disease resistance NB-LRR family.</text>
</comment>
<dbReference type="InterPro" id="IPR032675">
    <property type="entry name" value="LRR_dom_sf"/>
</dbReference>
<dbReference type="GO" id="GO:0004672">
    <property type="term" value="F:protein kinase activity"/>
    <property type="evidence" value="ECO:0007669"/>
    <property type="project" value="InterPro"/>
</dbReference>
<comment type="similarity">
    <text evidence="4">In the C-terminal section; belongs to the protein kinase superfamily. Ser/Thr protein kinase family.</text>
</comment>
<evidence type="ECO:0000259" key="22">
    <source>
        <dbReference type="PROSITE" id="PS50011"/>
    </source>
</evidence>
<dbReference type="Pfam" id="PF22215">
    <property type="entry name" value="MLKL_N"/>
    <property type="match status" value="1"/>
</dbReference>
<dbReference type="CDD" id="cd21037">
    <property type="entry name" value="MLKL_NTD"/>
    <property type="match status" value="1"/>
</dbReference>
<dbReference type="InterPro" id="IPR002182">
    <property type="entry name" value="NB-ARC"/>
</dbReference>
<evidence type="ECO:0000256" key="12">
    <source>
        <dbReference type="ARBA" id="ARBA00022777"/>
    </source>
</evidence>
<dbReference type="InterPro" id="IPR055414">
    <property type="entry name" value="LRR_R13L4/SHOC2-like"/>
</dbReference>
<dbReference type="SMART" id="SM00220">
    <property type="entry name" value="S_TKc"/>
    <property type="match status" value="1"/>
</dbReference>
<keyword evidence="10" id="KW-0677">Repeat</keyword>
<keyword evidence="11 20" id="KW-0547">Nucleotide-binding</keyword>
<evidence type="ECO:0000256" key="5">
    <source>
        <dbReference type="ARBA" id="ARBA00022475"/>
    </source>
</evidence>
<keyword evidence="12" id="KW-0418">Kinase</keyword>
<keyword evidence="18" id="KW-0675">Receptor</keyword>
<dbReference type="InterPro" id="IPR017441">
    <property type="entry name" value="Protein_kinase_ATP_BS"/>
</dbReference>
<dbReference type="InterPro" id="IPR008271">
    <property type="entry name" value="Ser/Thr_kinase_AS"/>
</dbReference>
<dbReference type="Pfam" id="PF23598">
    <property type="entry name" value="LRR_14"/>
    <property type="match status" value="1"/>
</dbReference>
<dbReference type="GO" id="GO:0043531">
    <property type="term" value="F:ADP binding"/>
    <property type="evidence" value="ECO:0007669"/>
    <property type="project" value="InterPro"/>
</dbReference>
<dbReference type="Gene3D" id="1.10.10.10">
    <property type="entry name" value="Winged helix-like DNA-binding domain superfamily/Winged helix DNA-binding domain"/>
    <property type="match status" value="1"/>
</dbReference>
<dbReference type="EnsemblPlants" id="KQJ87351">
    <property type="protein sequence ID" value="KQJ87351"/>
    <property type="gene ID" value="BRADI_4g10450v3"/>
</dbReference>
<dbReference type="PROSITE" id="PS50011">
    <property type="entry name" value="PROTEIN_KINASE_DOM"/>
    <property type="match status" value="1"/>
</dbReference>
<evidence type="ECO:0000313" key="23">
    <source>
        <dbReference type="EMBL" id="KQJ87351.1"/>
    </source>
</evidence>
<dbReference type="GO" id="GO:0005524">
    <property type="term" value="F:ATP binding"/>
    <property type="evidence" value="ECO:0007669"/>
    <property type="project" value="UniProtKB-UniRule"/>
</dbReference>
<feature type="region of interest" description="Disordered" evidence="21">
    <location>
        <begin position="1624"/>
        <end position="1648"/>
    </location>
</feature>
<keyword evidence="17" id="KW-0472">Membrane</keyword>
<evidence type="ECO:0000256" key="13">
    <source>
        <dbReference type="ARBA" id="ARBA00022821"/>
    </source>
</evidence>
<dbReference type="Gene3D" id="1.20.5.4130">
    <property type="match status" value="1"/>
</dbReference>
<evidence type="ECO:0000256" key="8">
    <source>
        <dbReference type="ARBA" id="ARBA00022692"/>
    </source>
</evidence>
<accession>A0A0Q3EHY9</accession>
<dbReference type="InterPro" id="IPR054000">
    <property type="entry name" value="MLKL_N"/>
</dbReference>
<dbReference type="InterPro" id="IPR027417">
    <property type="entry name" value="P-loop_NTPase"/>
</dbReference>
<reference evidence="23 24" key="1">
    <citation type="journal article" date="2010" name="Nature">
        <title>Genome sequencing and analysis of the model grass Brachypodium distachyon.</title>
        <authorList>
            <consortium name="International Brachypodium Initiative"/>
        </authorList>
    </citation>
    <scope>NUCLEOTIDE SEQUENCE [LARGE SCALE GENOMIC DNA]</scope>
    <source>
        <strain evidence="23">Bd21</strain>
        <strain evidence="24">cv. Bd21</strain>
    </source>
</reference>
<dbReference type="Gene3D" id="1.20.930.20">
    <property type="entry name" value="Adaptor protein Cbl, N-terminal domain"/>
    <property type="match status" value="1"/>
</dbReference>
<evidence type="ECO:0000256" key="20">
    <source>
        <dbReference type="PROSITE-ProRule" id="PRU10141"/>
    </source>
</evidence>
<dbReference type="GO" id="GO:0098542">
    <property type="term" value="P:defense response to other organism"/>
    <property type="evidence" value="ECO:0000318"/>
    <property type="project" value="GO_Central"/>
</dbReference>
<dbReference type="Pfam" id="PF18052">
    <property type="entry name" value="Rx_N"/>
    <property type="match status" value="1"/>
</dbReference>
<feature type="compositionally biased region" description="Polar residues" evidence="21">
    <location>
        <begin position="1627"/>
        <end position="1648"/>
    </location>
</feature>
<dbReference type="InterPro" id="IPR036388">
    <property type="entry name" value="WH-like_DNA-bd_sf"/>
</dbReference>
<feature type="region of interest" description="Disordered" evidence="21">
    <location>
        <begin position="174"/>
        <end position="193"/>
    </location>
</feature>
<dbReference type="InterPro" id="IPR059179">
    <property type="entry name" value="MLKL-like_MCAfunc"/>
</dbReference>
<protein>
    <recommendedName>
        <fullName evidence="22">Protein kinase domain-containing protein</fullName>
    </recommendedName>
</protein>
<dbReference type="PANTHER" id="PTHR27006">
    <property type="entry name" value="PROMASTIGOTE SURFACE ANTIGEN PROTEIN PSA"/>
    <property type="match status" value="1"/>
</dbReference>
<dbReference type="SUPFAM" id="SSF56112">
    <property type="entry name" value="Protein kinase-like (PK-like)"/>
    <property type="match status" value="1"/>
</dbReference>
<dbReference type="Gene3D" id="3.30.200.20">
    <property type="entry name" value="Phosphorylase Kinase, domain 1"/>
    <property type="match status" value="1"/>
</dbReference>
<dbReference type="GO" id="GO:0042742">
    <property type="term" value="P:defense response to bacterium"/>
    <property type="evidence" value="ECO:0007669"/>
    <property type="project" value="UniProtKB-ARBA"/>
</dbReference>
<keyword evidence="5" id="KW-1003">Cell membrane</keyword>
<dbReference type="PRINTS" id="PR00364">
    <property type="entry name" value="DISEASERSIST"/>
</dbReference>
<dbReference type="PROSITE" id="PS00108">
    <property type="entry name" value="PROTEIN_KINASE_ST"/>
    <property type="match status" value="1"/>
</dbReference>
<dbReference type="InterPro" id="IPR042197">
    <property type="entry name" value="Apaf_helical"/>
</dbReference>
<evidence type="ECO:0000256" key="4">
    <source>
        <dbReference type="ARBA" id="ARBA00010217"/>
    </source>
</evidence>
<dbReference type="OrthoDB" id="2412094at2759"/>
<dbReference type="SUPFAM" id="SSF52540">
    <property type="entry name" value="P-loop containing nucleoside triphosphate hydrolases"/>
    <property type="match status" value="1"/>
</dbReference>
<dbReference type="CDD" id="cd14066">
    <property type="entry name" value="STKc_IRAK"/>
    <property type="match status" value="1"/>
</dbReference>
<keyword evidence="16" id="KW-0175">Coiled coil</keyword>
<dbReference type="Gramene" id="KQJ87351">
    <property type="protein sequence ID" value="KQJ87351"/>
    <property type="gene ID" value="BRADI_4g10450v3"/>
</dbReference>
<dbReference type="GO" id="GO:0009626">
    <property type="term" value="P:plant-type hypersensitive response"/>
    <property type="evidence" value="ECO:0007669"/>
    <property type="project" value="UniProtKB-ARBA"/>
</dbReference>
<dbReference type="GO" id="GO:0002758">
    <property type="term" value="P:innate immune response-activating signaling pathway"/>
    <property type="evidence" value="ECO:0007669"/>
    <property type="project" value="UniProtKB-ARBA"/>
</dbReference>
<dbReference type="InterPro" id="IPR011009">
    <property type="entry name" value="Kinase-like_dom_sf"/>
</dbReference>
<dbReference type="GeneID" id="104584449"/>
<evidence type="ECO:0000256" key="11">
    <source>
        <dbReference type="ARBA" id="ARBA00022741"/>
    </source>
</evidence>
<dbReference type="FunFam" id="1.10.10.10:FF:000322">
    <property type="entry name" value="Probable disease resistance protein At1g63360"/>
    <property type="match status" value="1"/>
</dbReference>
<feature type="binding site" evidence="20">
    <location>
        <position position="1373"/>
    </location>
    <ligand>
        <name>ATP</name>
        <dbReference type="ChEBI" id="CHEBI:30616"/>
    </ligand>
</feature>
<dbReference type="Gene3D" id="1.10.8.430">
    <property type="entry name" value="Helical domain of apoptotic protease-activating factors"/>
    <property type="match status" value="1"/>
</dbReference>
<keyword evidence="7" id="KW-0808">Transferase</keyword>
<dbReference type="PANTHER" id="PTHR27006:SF627">
    <property type="entry name" value="PROTEIN KINASE DOMAIN-CONTAINING PROTEIN"/>
    <property type="match status" value="1"/>
</dbReference>
<evidence type="ECO:0000313" key="25">
    <source>
        <dbReference type="Proteomes" id="UP000008810"/>
    </source>
</evidence>
<dbReference type="InterPro" id="IPR041118">
    <property type="entry name" value="Rx_N"/>
</dbReference>
<comment type="subcellular location">
    <subcellularLocation>
        <location evidence="1">Cell membrane</location>
        <topology evidence="1">Single-pass type I membrane protein</topology>
    </subcellularLocation>
</comment>
<dbReference type="InterPro" id="IPR058922">
    <property type="entry name" value="WHD_DRP"/>
</dbReference>
<dbReference type="FunFam" id="1.10.510.10:FF:000240">
    <property type="entry name" value="Lectin-domain containing receptor kinase A4.3"/>
    <property type="match status" value="1"/>
</dbReference>
<dbReference type="RefSeq" id="XP_024311154.1">
    <property type="nucleotide sequence ID" value="XM_024455386.1"/>
</dbReference>
<dbReference type="InterPro" id="IPR000719">
    <property type="entry name" value="Prot_kinase_dom"/>
</dbReference>
<evidence type="ECO:0000256" key="19">
    <source>
        <dbReference type="ARBA" id="ARBA00023180"/>
    </source>
</evidence>
<dbReference type="InterPro" id="IPR036537">
    <property type="entry name" value="Adaptor_Cbl_N_dom_sf"/>
</dbReference>
<dbReference type="Gene3D" id="1.10.510.10">
    <property type="entry name" value="Transferase(Phosphotransferase) domain 1"/>
    <property type="match status" value="1"/>
</dbReference>
<reference evidence="23" key="2">
    <citation type="submission" date="2017-06" db="EMBL/GenBank/DDBJ databases">
        <title>WGS assembly of Brachypodium distachyon.</title>
        <authorList>
            <consortium name="The International Brachypodium Initiative"/>
            <person name="Lucas S."/>
            <person name="Harmon-Smith M."/>
            <person name="Lail K."/>
            <person name="Tice H."/>
            <person name="Grimwood J."/>
            <person name="Bruce D."/>
            <person name="Barry K."/>
            <person name="Shu S."/>
            <person name="Lindquist E."/>
            <person name="Wang M."/>
            <person name="Pitluck S."/>
            <person name="Vogel J.P."/>
            <person name="Garvin D.F."/>
            <person name="Mockler T.C."/>
            <person name="Schmutz J."/>
            <person name="Rokhsar D."/>
            <person name="Bevan M.W."/>
        </authorList>
    </citation>
    <scope>NUCLEOTIDE SEQUENCE</scope>
    <source>
        <strain evidence="23">Bd21</strain>
    </source>
</reference>
<evidence type="ECO:0000256" key="6">
    <source>
        <dbReference type="ARBA" id="ARBA00022614"/>
    </source>
</evidence>
<evidence type="ECO:0000313" key="24">
    <source>
        <dbReference type="EnsemblPlants" id="KQJ87351"/>
    </source>
</evidence>
<dbReference type="Pfam" id="PF23559">
    <property type="entry name" value="WHD_DRP"/>
    <property type="match status" value="1"/>
</dbReference>
<dbReference type="EMBL" id="CM000883">
    <property type="protein sequence ID" value="KQJ87351.1"/>
    <property type="molecule type" value="Genomic_DNA"/>
</dbReference>
<proteinExistence type="inferred from homology"/>
<reference evidence="24" key="3">
    <citation type="submission" date="2018-08" db="UniProtKB">
        <authorList>
            <consortium name="EnsemblPlants"/>
        </authorList>
    </citation>
    <scope>IDENTIFICATION</scope>
    <source>
        <strain evidence="24">cv. Bd21</strain>
    </source>
</reference>
<name>A0A0Q3EHY9_BRADI</name>
<evidence type="ECO:0000256" key="9">
    <source>
        <dbReference type="ARBA" id="ARBA00022729"/>
    </source>
</evidence>
<evidence type="ECO:0000256" key="21">
    <source>
        <dbReference type="SAM" id="MobiDB-lite"/>
    </source>
</evidence>
<keyword evidence="15" id="KW-1133">Transmembrane helix</keyword>
<evidence type="ECO:0000256" key="17">
    <source>
        <dbReference type="ARBA" id="ARBA00023136"/>
    </source>
</evidence>
<evidence type="ECO:0000256" key="1">
    <source>
        <dbReference type="ARBA" id="ARBA00004251"/>
    </source>
</evidence>
<evidence type="ECO:0000256" key="3">
    <source>
        <dbReference type="ARBA" id="ARBA00008894"/>
    </source>
</evidence>
<evidence type="ECO:0000256" key="15">
    <source>
        <dbReference type="ARBA" id="ARBA00022989"/>
    </source>
</evidence>
<dbReference type="GO" id="GO:0005886">
    <property type="term" value="C:plasma membrane"/>
    <property type="evidence" value="ECO:0007669"/>
    <property type="project" value="UniProtKB-SubCell"/>
</dbReference>
<organism evidence="23">
    <name type="scientific">Brachypodium distachyon</name>
    <name type="common">Purple false brome</name>
    <name type="synonym">Trachynia distachya</name>
    <dbReference type="NCBI Taxonomy" id="15368"/>
    <lineage>
        <taxon>Eukaryota</taxon>
        <taxon>Viridiplantae</taxon>
        <taxon>Streptophyta</taxon>
        <taxon>Embryophyta</taxon>
        <taxon>Tracheophyta</taxon>
        <taxon>Spermatophyta</taxon>
        <taxon>Magnoliopsida</taxon>
        <taxon>Liliopsida</taxon>
        <taxon>Poales</taxon>
        <taxon>Poaceae</taxon>
        <taxon>BOP clade</taxon>
        <taxon>Pooideae</taxon>
        <taxon>Stipodae</taxon>
        <taxon>Brachypodieae</taxon>
        <taxon>Brachypodium</taxon>
    </lineage>
</organism>
<comment type="similarity">
    <text evidence="2">In the N-terminal section; belongs to the leguminous lectin family.</text>
</comment>
<evidence type="ECO:0000256" key="14">
    <source>
        <dbReference type="ARBA" id="ARBA00022840"/>
    </source>
</evidence>
<keyword evidence="19" id="KW-0325">Glycoprotein</keyword>
<keyword evidence="8" id="KW-0812">Transmembrane</keyword>
<gene>
    <name evidence="24" type="primary">LOC104584449</name>
    <name evidence="23" type="ORF">BRADI_4g10450v3</name>
</gene>
<feature type="domain" description="Protein kinase" evidence="22">
    <location>
        <begin position="1345"/>
        <end position="1614"/>
    </location>
</feature>
<keyword evidence="25" id="KW-1185">Reference proteome</keyword>
<dbReference type="GO" id="GO:0007166">
    <property type="term" value="P:cell surface receptor signaling pathway"/>
    <property type="evidence" value="ECO:0007669"/>
    <property type="project" value="InterPro"/>
</dbReference>
<evidence type="ECO:0000256" key="10">
    <source>
        <dbReference type="ARBA" id="ARBA00022737"/>
    </source>
</evidence>
<evidence type="ECO:0000256" key="7">
    <source>
        <dbReference type="ARBA" id="ARBA00022679"/>
    </source>
</evidence>
<dbReference type="Pfam" id="PF00069">
    <property type="entry name" value="Pkinase"/>
    <property type="match status" value="1"/>
</dbReference>
<sequence>MPSPRLSPLMLSVGGSECLALVGREIKGIADGAKRQGMGEMEAWTSASQGAMRSLPMKLQWLLSRHYGLQGAGRNEINILKDDLQQLLNNYCIEPSEVVAPASMADCWADEVRELSYDIDDFIDDLVHGAGSIKKLKPRESVTVANEILGFRARVAQVIRWHDCYLANCEMQPSSSSRSTLGNWPPPPPRRQQHRLVGMHKSSIREIHRLLANNGKPERKVVSIVGVSGVGKTTLARELYRQLRQQYQCKAFVQASRKPDVRRLLTSILSQVRQDQLHSNWKLQKIVDELNAYLKDKTYFIIIDDLLSPSMWNLVNRALPKDGCCSRILATTEVDVVAQICCAGNSKYIYKKELLSEDESRQLFSSTLLGRQSEIPEHLNNVLYEIINRCGGLPLAVIATASILACQPVSIEQCNYLRNSLDLGLITDPNLEGVKQVLNLGYNSLPHCLKGCMLYLSLYEEDCIIWKDDLMKQWIAEGFICAGEGDTSREETAGSYFDELVNRGMIQPEDINCNDEVLSCTVHRMVHQFIRDKSIEKNFSIAIDDSQTSIRHAEKVRRLGLNFSNAEDATLTATLRLSRVRSLAFSGLLKCMPSIVKFRFLQVLILKLLFEPVDMSDNLTEPDGVSFNLTGILALFRLKYLSIGVSQSHVTVELPTQMQQLKELVALEIQAKLTAALPSDTFDLPAGLLYLRLPSETPLPDSIRWMRSLRTLGYLDLSMNSRCNLMNICNLTNLQELHLTCSTVQSGNLEDKMRLLGSALVELRNLKCLTLAPAAGSSRVDSPNAAVASSIRISFDVFTFLSPPALIERLDLSRRCCIFSSLPDWTNKLAKLCILKIAVGKLLTHDIDVLGGFLSLTALSLYIEAAPAEMIFFGKAGFSVLRYFKFRCRGRVPFVKFEAGAMPKLQKLKLGFNAPAVDQHSAAPINIEHLSSLVEISAKIRGAGTDAESALTTAVNNHLSNPSIDVDLVDCVIYGEEGIIMGKKGEEHMAPDQQDAIVEVENQDECNTQVENKGGDKNTRYELSFKKEEFVFSSSSFEIINDYGEEGIIMGKKGEEHMAPDQQDAIVEVENQDECNTQVENKGGDKNTRLGLDMLLDRKIRMADTLTTVLELGSKIKEVVDKVRHNKHDCRRTGSLVERLCAILAPLEEEVIRGAEMSAALDALEEHLGRALELISSCKERRTVARQPFRLRKISRQLQEVNRDIIDQMVVITLASENNVVVPIRHFQDGARMSPPEAVKEKLGSFSSHSDPELMTEERVVDDIESVGVSETTEPKQAANSFASFSRYGSGGTKVLPKRRHQFRWPSWWAQKETTSLVDRLIGHEGIAGFTIFSFSQLAASTNDFSHGNKIGRGGYGSVYKGQLPSGLDVAIKINDKYTSHRPDFENEVRITSKLQHANIIKLLGCCMEGDKKILVYEYMPNGSLDCLIEEGKGLQINWPIWFGIVKGVAQGVVYLHQHSRLRVIHGDLKPSNVFLDCHMTPRIADFGISEVLSSGLDEKETSHVSGTLGYLDPEYISSGIISTMSDLYAFGVTLLRIISLRQPYTNFLERRQSLVVHAWKLWSTGRTMELIQPLLHDEPAISDILRCVQIALLCVQEHREDRPTMSEVLHMLNCGSVSLPVPNPPMQQVNEESAPNSPEQQVQCLTM</sequence>
<evidence type="ECO:0000256" key="18">
    <source>
        <dbReference type="ARBA" id="ARBA00023170"/>
    </source>
</evidence>
<dbReference type="SUPFAM" id="SSF52058">
    <property type="entry name" value="L domain-like"/>
    <property type="match status" value="1"/>
</dbReference>
<dbReference type="Proteomes" id="UP000008810">
    <property type="component" value="Chromosome 4"/>
</dbReference>
<dbReference type="Gene3D" id="3.80.10.10">
    <property type="entry name" value="Ribonuclease Inhibitor"/>
    <property type="match status" value="1"/>
</dbReference>
<keyword evidence="13" id="KW-0611">Plant defense</keyword>
<keyword evidence="6" id="KW-0433">Leucine-rich repeat</keyword>
<dbReference type="Gene3D" id="3.40.50.300">
    <property type="entry name" value="P-loop containing nucleotide triphosphate hydrolases"/>
    <property type="match status" value="1"/>
</dbReference>
<dbReference type="Pfam" id="PF00931">
    <property type="entry name" value="NB-ARC"/>
    <property type="match status" value="1"/>
</dbReference>